<gene>
    <name evidence="2" type="ORF">KCV87_10385</name>
</gene>
<sequence length="112" mass="12139">MADREAGGDGREEPDDGEYDEYDDDFEFEADDEADDDFDEVVDELEEDEDDEDGLFTVTAEARTICHLCGGAGYLANPVAAVIGGVPRTIDNGRECPHCTGSKTFPGMIIPV</sequence>
<reference evidence="2" key="1">
    <citation type="submission" date="2021-04" db="EMBL/GenBank/DDBJ databases">
        <title>Genomic sequence of Actinosynnema pretiosum subsp. pretiosum ATCC 31280 (C-14919).</title>
        <authorList>
            <person name="Bai L."/>
            <person name="Wang X."/>
            <person name="Xiao Y."/>
        </authorList>
    </citation>
    <scope>NUCLEOTIDE SEQUENCE</scope>
    <source>
        <strain evidence="2">ATCC 31280</strain>
    </source>
</reference>
<feature type="compositionally biased region" description="Acidic residues" evidence="1">
    <location>
        <begin position="12"/>
        <end position="35"/>
    </location>
</feature>
<proteinExistence type="predicted"/>
<dbReference type="AlphaFoldDB" id="A0AA45LEJ1"/>
<evidence type="ECO:0000313" key="3">
    <source>
        <dbReference type="Proteomes" id="UP000677152"/>
    </source>
</evidence>
<dbReference type="EMBL" id="CP073249">
    <property type="protein sequence ID" value="QUF08367.1"/>
    <property type="molecule type" value="Genomic_DNA"/>
</dbReference>
<evidence type="ECO:0000313" key="2">
    <source>
        <dbReference type="EMBL" id="QUF08367.1"/>
    </source>
</evidence>
<dbReference type="Proteomes" id="UP000677152">
    <property type="component" value="Chromosome"/>
</dbReference>
<organism evidence="2 3">
    <name type="scientific">Actinosynnema pretiosum subsp. pretiosum</name>
    <dbReference type="NCBI Taxonomy" id="103721"/>
    <lineage>
        <taxon>Bacteria</taxon>
        <taxon>Bacillati</taxon>
        <taxon>Actinomycetota</taxon>
        <taxon>Actinomycetes</taxon>
        <taxon>Pseudonocardiales</taxon>
        <taxon>Pseudonocardiaceae</taxon>
        <taxon>Actinosynnema</taxon>
    </lineage>
</organism>
<protein>
    <submittedName>
        <fullName evidence="2">Uncharacterized protein</fullName>
    </submittedName>
</protein>
<feature type="region of interest" description="Disordered" evidence="1">
    <location>
        <begin position="1"/>
        <end position="35"/>
    </location>
</feature>
<evidence type="ECO:0000256" key="1">
    <source>
        <dbReference type="SAM" id="MobiDB-lite"/>
    </source>
</evidence>
<feature type="compositionally biased region" description="Basic and acidic residues" evidence="1">
    <location>
        <begin position="1"/>
        <end position="11"/>
    </location>
</feature>
<name>A0AA45LEJ1_9PSEU</name>
<accession>A0AA45LEJ1</accession>